<keyword evidence="4" id="KW-1185">Reference proteome</keyword>
<evidence type="ECO:0000256" key="1">
    <source>
        <dbReference type="PROSITE-ProRule" id="PRU00047"/>
    </source>
</evidence>
<dbReference type="EMBL" id="JBANAX010000124">
    <property type="protein sequence ID" value="KAL1221572.1"/>
    <property type="molecule type" value="Genomic_DNA"/>
</dbReference>
<gene>
    <name evidence="3" type="ORF">V5N11_019634</name>
</gene>
<feature type="domain" description="CCHC-type" evidence="2">
    <location>
        <begin position="23"/>
        <end position="36"/>
    </location>
</feature>
<dbReference type="SUPFAM" id="SSF57756">
    <property type="entry name" value="Retrovirus zinc finger-like domains"/>
    <property type="match status" value="1"/>
</dbReference>
<comment type="caution">
    <text evidence="3">The sequence shown here is derived from an EMBL/GenBank/DDBJ whole genome shotgun (WGS) entry which is preliminary data.</text>
</comment>
<protein>
    <recommendedName>
        <fullName evidence="2">CCHC-type domain-containing protein</fullName>
    </recommendedName>
</protein>
<dbReference type="PROSITE" id="PS50158">
    <property type="entry name" value="ZF_CCHC"/>
    <property type="match status" value="1"/>
</dbReference>
<dbReference type="Pfam" id="PF22936">
    <property type="entry name" value="Pol_BBD"/>
    <property type="match status" value="1"/>
</dbReference>
<reference evidence="3 4" key="1">
    <citation type="submission" date="2024-04" db="EMBL/GenBank/DDBJ databases">
        <title>Genome assembly C_amara_ONT_v2.</title>
        <authorList>
            <person name="Yant L."/>
            <person name="Moore C."/>
            <person name="Slenker M."/>
        </authorList>
    </citation>
    <scope>NUCLEOTIDE SEQUENCE [LARGE SCALE GENOMIC DNA]</scope>
    <source>
        <tissue evidence="3">Leaf</tissue>
    </source>
</reference>
<evidence type="ECO:0000313" key="3">
    <source>
        <dbReference type="EMBL" id="KAL1221572.1"/>
    </source>
</evidence>
<keyword evidence="1" id="KW-0863">Zinc-finger</keyword>
<name>A0ABD1BWJ1_CARAN</name>
<proteinExistence type="predicted"/>
<keyword evidence="1" id="KW-0862">Zinc</keyword>
<organism evidence="3 4">
    <name type="scientific">Cardamine amara subsp. amara</name>
    <dbReference type="NCBI Taxonomy" id="228776"/>
    <lineage>
        <taxon>Eukaryota</taxon>
        <taxon>Viridiplantae</taxon>
        <taxon>Streptophyta</taxon>
        <taxon>Embryophyta</taxon>
        <taxon>Tracheophyta</taxon>
        <taxon>Spermatophyta</taxon>
        <taxon>Magnoliopsida</taxon>
        <taxon>eudicotyledons</taxon>
        <taxon>Gunneridae</taxon>
        <taxon>Pentapetalae</taxon>
        <taxon>rosids</taxon>
        <taxon>malvids</taxon>
        <taxon>Brassicales</taxon>
        <taxon>Brassicaceae</taxon>
        <taxon>Cardamineae</taxon>
        <taxon>Cardamine</taxon>
    </lineage>
</organism>
<accession>A0ABD1BWJ1</accession>
<dbReference type="InterPro" id="IPR054722">
    <property type="entry name" value="PolX-like_BBD"/>
</dbReference>
<evidence type="ECO:0000259" key="2">
    <source>
        <dbReference type="PROSITE" id="PS50158"/>
    </source>
</evidence>
<evidence type="ECO:0000313" key="4">
    <source>
        <dbReference type="Proteomes" id="UP001558713"/>
    </source>
</evidence>
<dbReference type="InterPro" id="IPR001878">
    <property type="entry name" value="Znf_CCHC"/>
</dbReference>
<dbReference type="InterPro" id="IPR036875">
    <property type="entry name" value="Znf_CCHC_sf"/>
</dbReference>
<dbReference type="AlphaFoldDB" id="A0ABD1BWJ1"/>
<dbReference type="GO" id="GO:0008270">
    <property type="term" value="F:zinc ion binding"/>
    <property type="evidence" value="ECO:0007669"/>
    <property type="project" value="UniProtKB-KW"/>
</dbReference>
<keyword evidence="1" id="KW-0479">Metal-binding</keyword>
<sequence>MLSRRGNWISRGRDTQKDRVNGCWYCGKLGHYKAYCHMYSSRMTSAVKATKYYPDNKRRNHGWVRKHDLYCHVAYTAEERDESLEHDQWYFDSGCSRHMTGTQEHLVDFERISADRVTFGDGARGKIKGKGITGGENQPDLENVYLVDGLKANLISISQLCDTGMSVTFTKTECEGC</sequence>
<dbReference type="Proteomes" id="UP001558713">
    <property type="component" value="Unassembled WGS sequence"/>
</dbReference>